<dbReference type="PANTHER" id="PTHR12287:SF22">
    <property type="entry name" value="EPIDERMAL GROWTH FACTOR RECEPTOR KINASE SUBSTRATE 8-LIKE PROTEIN 3"/>
    <property type="match status" value="1"/>
</dbReference>
<keyword evidence="10" id="KW-0007">Acetylation</keyword>
<keyword evidence="12" id="KW-0496">Mitochondrion</keyword>
<feature type="region of interest" description="Disordered" evidence="21">
    <location>
        <begin position="661"/>
        <end position="699"/>
    </location>
</feature>
<keyword evidence="24" id="KW-1185">Reference proteome</keyword>
<comment type="subunit">
    <text evidence="17">Component of the ATP synthase complex composed at least of ATP5F1A/subunit alpha, ATP5F1B/subunit beta, ATP5MC1/subunit c (homooctomer), MT-ATP6/subunit a, MT-ATP8/subunit 8, ATP5ME/subunit e, ATP5MF/subunit f, ATP5MG/subunit g, ATP5MK/subunit k, ATP5MJ/subunit j, ATP5F1C/subunit gamma, ATP5F1D/subunit delta, ATP5F1E/subunit epsilon, ATP5PF/subunit F6, ATP5PB/subunit b, ATP5PD/subunit d, ATP5PO/subunit OSCP. ATP synthase complex consists of a soluble F(1) head domain (subunits alpha(3) and beta(3)) - the catalytic core - and a membrane F(0) domain - the membrane proton channel (subunits c, a, 8, e, f, g, k and j). These two domains are linked by a central stalk (subunits gamma, delta, and epsilon) rotating inside the F1 region and a stationary peripheral stalk (subunits F6, b, d, and OSCP).</text>
</comment>
<evidence type="ECO:0000256" key="7">
    <source>
        <dbReference type="ARBA" id="ARBA00022781"/>
    </source>
</evidence>
<dbReference type="SUPFAM" id="SSF50044">
    <property type="entry name" value="SH3-domain"/>
    <property type="match status" value="1"/>
</dbReference>
<dbReference type="AlphaFoldDB" id="A0AAV9RQT3"/>
<dbReference type="InterPro" id="IPR013625">
    <property type="entry name" value="PTB"/>
</dbReference>
<keyword evidence="11" id="KW-0406">Ion transport</keyword>
<dbReference type="Gene3D" id="1.10.150.50">
    <property type="entry name" value="Transcription Factor, Ets-1"/>
    <property type="match status" value="1"/>
</dbReference>
<evidence type="ECO:0000256" key="8">
    <source>
        <dbReference type="ARBA" id="ARBA00022792"/>
    </source>
</evidence>
<comment type="caution">
    <text evidence="23">The sequence shown here is derived from an EMBL/GenBank/DDBJ whole genome shotgun (WGS) entry which is preliminary data.</text>
</comment>
<evidence type="ECO:0000256" key="1">
    <source>
        <dbReference type="ARBA" id="ARBA00004273"/>
    </source>
</evidence>
<dbReference type="GO" id="GO:0015078">
    <property type="term" value="F:proton transmembrane transporter activity"/>
    <property type="evidence" value="ECO:0007669"/>
    <property type="project" value="InterPro"/>
</dbReference>
<evidence type="ECO:0000256" key="19">
    <source>
        <dbReference type="ARBA" id="ARBA00076187"/>
    </source>
</evidence>
<dbReference type="GO" id="GO:0007266">
    <property type="term" value="P:Rho protein signal transduction"/>
    <property type="evidence" value="ECO:0007669"/>
    <property type="project" value="TreeGrafter"/>
</dbReference>
<dbReference type="GO" id="GO:0015986">
    <property type="term" value="P:proton motive force-driven ATP synthesis"/>
    <property type="evidence" value="ECO:0007669"/>
    <property type="project" value="InterPro"/>
</dbReference>
<dbReference type="CDD" id="cd01210">
    <property type="entry name" value="PTB_EPS8"/>
    <property type="match status" value="1"/>
</dbReference>
<dbReference type="InterPro" id="IPR041418">
    <property type="entry name" value="SAM_3"/>
</dbReference>
<comment type="similarity">
    <text evidence="2">Belongs to the EPS8 family.</text>
</comment>
<dbReference type="PROSITE" id="PS50002">
    <property type="entry name" value="SH3"/>
    <property type="match status" value="1"/>
</dbReference>
<feature type="region of interest" description="Disordered" evidence="21">
    <location>
        <begin position="516"/>
        <end position="539"/>
    </location>
</feature>
<dbReference type="InterPro" id="IPR036028">
    <property type="entry name" value="SH3-like_dom_sf"/>
</dbReference>
<dbReference type="GO" id="GO:0005743">
    <property type="term" value="C:mitochondrial inner membrane"/>
    <property type="evidence" value="ECO:0007669"/>
    <property type="project" value="UniProtKB-SubCell"/>
</dbReference>
<name>A0AAV9RQT3_9TELE</name>
<dbReference type="SUPFAM" id="SSF161060">
    <property type="entry name" value="ATP synthase B chain-like"/>
    <property type="match status" value="1"/>
</dbReference>
<dbReference type="InterPro" id="IPR033928">
    <property type="entry name" value="EPS8_PTB"/>
</dbReference>
<dbReference type="Pfam" id="PF08416">
    <property type="entry name" value="PTB"/>
    <property type="match status" value="1"/>
</dbReference>
<feature type="compositionally biased region" description="Polar residues" evidence="21">
    <location>
        <begin position="419"/>
        <end position="429"/>
    </location>
</feature>
<dbReference type="Pfam" id="PF05405">
    <property type="entry name" value="Mt_ATP-synt_B"/>
    <property type="match status" value="1"/>
</dbReference>
<dbReference type="GO" id="GO:0035023">
    <property type="term" value="P:regulation of Rho protein signal transduction"/>
    <property type="evidence" value="ECO:0007669"/>
    <property type="project" value="TreeGrafter"/>
</dbReference>
<evidence type="ECO:0000256" key="18">
    <source>
        <dbReference type="ARBA" id="ARBA00072868"/>
    </source>
</evidence>
<dbReference type="Gene3D" id="2.30.30.40">
    <property type="entry name" value="SH3 Domains"/>
    <property type="match status" value="1"/>
</dbReference>
<comment type="function">
    <text evidence="16">Subunit b, of the mitochondrial membrane ATP synthase complex (F(1)F(0) ATP synthase or Complex V) that produces ATP from ADP in the presence of a proton gradient across the membrane which is generated by electron transport complexes of the respiratory chain. ATP synthase complex consist of a soluble F(1) head domain - the catalytic core - and a membrane F(1) domain - the membrane proton channel. These two domains are linked by a central stalk rotating inside the F(1) region and a stationary peripheral stalk. During catalysis, ATP synthesis in the catalytic domain of F(1) is coupled via a rotary mechanism of the central stalk subunits to proton translocation. In vivo, can only synthesize ATP although its ATP hydrolase activity can be activated artificially in vitro. Part of the complex F(0) domain. Part of the complex F(0) domain and the peripheric stalk, which acts as a stator to hold the catalytic alpha(3)beta(3) subcomplex and subunit a/ATP6 static relative to the rotary elements.</text>
</comment>
<dbReference type="InterPro" id="IPR039801">
    <property type="entry name" value="EPS8-like"/>
</dbReference>
<feature type="compositionally biased region" description="Basic residues" evidence="21">
    <location>
        <begin position="524"/>
        <end position="536"/>
    </location>
</feature>
<reference evidence="23 24" key="1">
    <citation type="submission" date="2021-06" db="EMBL/GenBank/DDBJ databases">
        <authorList>
            <person name="Palmer J.M."/>
        </authorList>
    </citation>
    <scope>NUCLEOTIDE SEQUENCE [LARGE SCALE GENOMIC DNA]</scope>
    <source>
        <strain evidence="23 24">MEX-2019</strain>
        <tissue evidence="23">Muscle</tissue>
    </source>
</reference>
<evidence type="ECO:0000256" key="2">
    <source>
        <dbReference type="ARBA" id="ARBA00006197"/>
    </source>
</evidence>
<keyword evidence="5" id="KW-0813">Transport</keyword>
<evidence type="ECO:0000313" key="23">
    <source>
        <dbReference type="EMBL" id="KAK5611229.1"/>
    </source>
</evidence>
<dbReference type="GO" id="GO:0003779">
    <property type="term" value="F:actin binding"/>
    <property type="evidence" value="ECO:0007669"/>
    <property type="project" value="TreeGrafter"/>
</dbReference>
<evidence type="ECO:0000256" key="11">
    <source>
        <dbReference type="ARBA" id="ARBA00023065"/>
    </source>
</evidence>
<evidence type="ECO:0000256" key="12">
    <source>
        <dbReference type="ARBA" id="ARBA00023128"/>
    </source>
</evidence>
<keyword evidence="8" id="KW-0999">Mitochondrion inner membrane</keyword>
<evidence type="ECO:0000259" key="22">
    <source>
        <dbReference type="PROSITE" id="PS50002"/>
    </source>
</evidence>
<keyword evidence="13" id="KW-0472">Membrane</keyword>
<keyword evidence="9" id="KW-0809">Transit peptide</keyword>
<dbReference type="Gene3D" id="2.30.29.30">
    <property type="entry name" value="Pleckstrin-homology domain (PH domain)/Phosphotyrosine-binding domain (PTB)"/>
    <property type="match status" value="1"/>
</dbReference>
<comment type="subcellular location">
    <subcellularLocation>
        <location evidence="1">Mitochondrion inner membrane</location>
    </subcellularLocation>
</comment>
<dbReference type="Pfam" id="PF18016">
    <property type="entry name" value="SAM_3"/>
    <property type="match status" value="1"/>
</dbReference>
<feature type="domain" description="SH3" evidence="22">
    <location>
        <begin position="723"/>
        <end position="782"/>
    </location>
</feature>
<dbReference type="FunFam" id="1.20.5.2210:FF:000001">
    <property type="entry name" value="ATP synthase F(0) complex subunit B1, mitochondrial"/>
    <property type="match status" value="1"/>
</dbReference>
<evidence type="ECO:0000256" key="6">
    <source>
        <dbReference type="ARBA" id="ARBA00022547"/>
    </source>
</evidence>
<keyword evidence="7" id="KW-0375">Hydrogen ion transport</keyword>
<organism evidence="23 24">
    <name type="scientific">Crenichthys baileyi</name>
    <name type="common">White River springfish</name>
    <dbReference type="NCBI Taxonomy" id="28760"/>
    <lineage>
        <taxon>Eukaryota</taxon>
        <taxon>Metazoa</taxon>
        <taxon>Chordata</taxon>
        <taxon>Craniata</taxon>
        <taxon>Vertebrata</taxon>
        <taxon>Euteleostomi</taxon>
        <taxon>Actinopterygii</taxon>
        <taxon>Neopterygii</taxon>
        <taxon>Teleostei</taxon>
        <taxon>Neoteleostei</taxon>
        <taxon>Acanthomorphata</taxon>
        <taxon>Ovalentaria</taxon>
        <taxon>Atherinomorphae</taxon>
        <taxon>Cyprinodontiformes</taxon>
        <taxon>Goodeidae</taxon>
        <taxon>Crenichthys</taxon>
    </lineage>
</organism>
<dbReference type="EMBL" id="JAHHUM010001493">
    <property type="protein sequence ID" value="KAK5611229.1"/>
    <property type="molecule type" value="Genomic_DNA"/>
</dbReference>
<evidence type="ECO:0000256" key="21">
    <source>
        <dbReference type="SAM" id="MobiDB-lite"/>
    </source>
</evidence>
<dbReference type="InterPro" id="IPR013761">
    <property type="entry name" value="SAM/pointed_sf"/>
</dbReference>
<dbReference type="SMART" id="SM00326">
    <property type="entry name" value="SH3"/>
    <property type="match status" value="1"/>
</dbReference>
<dbReference type="GO" id="GO:1900029">
    <property type="term" value="P:positive regulation of ruffle assembly"/>
    <property type="evidence" value="ECO:0007669"/>
    <property type="project" value="TreeGrafter"/>
</dbReference>
<evidence type="ECO:0000256" key="13">
    <source>
        <dbReference type="ARBA" id="ARBA00023136"/>
    </source>
</evidence>
<dbReference type="GO" id="GO:0032587">
    <property type="term" value="C:ruffle membrane"/>
    <property type="evidence" value="ECO:0007669"/>
    <property type="project" value="TreeGrafter"/>
</dbReference>
<keyword evidence="6" id="KW-0138">CF(0)</keyword>
<dbReference type="Pfam" id="PF22975">
    <property type="entry name" value="EPS8_2nd"/>
    <property type="match status" value="1"/>
</dbReference>
<dbReference type="Proteomes" id="UP001311232">
    <property type="component" value="Unassembled WGS sequence"/>
</dbReference>
<evidence type="ECO:0000256" key="17">
    <source>
        <dbReference type="ARBA" id="ARBA00064647"/>
    </source>
</evidence>
<proteinExistence type="inferred from homology"/>
<feature type="region of interest" description="Disordered" evidence="21">
    <location>
        <begin position="1"/>
        <end position="23"/>
    </location>
</feature>
<evidence type="ECO:0000256" key="16">
    <source>
        <dbReference type="ARBA" id="ARBA00055529"/>
    </source>
</evidence>
<dbReference type="InterPro" id="IPR055093">
    <property type="entry name" value="EPS8_2nd"/>
</dbReference>
<feature type="region of interest" description="Disordered" evidence="21">
    <location>
        <begin position="405"/>
        <end position="445"/>
    </location>
</feature>
<evidence type="ECO:0000256" key="20">
    <source>
        <dbReference type="PROSITE-ProRule" id="PRU00192"/>
    </source>
</evidence>
<dbReference type="GO" id="GO:0045259">
    <property type="term" value="C:proton-transporting ATP synthase complex"/>
    <property type="evidence" value="ECO:0007669"/>
    <property type="project" value="UniProtKB-KW"/>
</dbReference>
<dbReference type="InterPro" id="IPR001452">
    <property type="entry name" value="SH3_domain"/>
</dbReference>
<evidence type="ECO:0000256" key="9">
    <source>
        <dbReference type="ARBA" id="ARBA00022946"/>
    </source>
</evidence>
<protein>
    <recommendedName>
        <fullName evidence="18">ATP synthase peripheral stalk subunit b, mitochondrial</fullName>
    </recommendedName>
    <alternativeName>
        <fullName evidence="19">ATP synthase F(0) complex subunit B1, mitochondrial</fullName>
    </alternativeName>
    <alternativeName>
        <fullName evidence="15">ATP synthase peripheral stalk-membrane subunit b</fullName>
    </alternativeName>
    <alternativeName>
        <fullName evidence="14">ATP synthase subunit b</fullName>
    </alternativeName>
</protein>
<dbReference type="SUPFAM" id="SSF50729">
    <property type="entry name" value="PH domain-like"/>
    <property type="match status" value="1"/>
</dbReference>
<evidence type="ECO:0000256" key="4">
    <source>
        <dbReference type="ARBA" id="ARBA00022443"/>
    </source>
</evidence>
<accession>A0AAV9RQT3</accession>
<comment type="similarity">
    <text evidence="3">Belongs to the eukaryotic ATPase B chain family.</text>
</comment>
<evidence type="ECO:0000256" key="3">
    <source>
        <dbReference type="ARBA" id="ARBA00007479"/>
    </source>
</evidence>
<evidence type="ECO:0000313" key="24">
    <source>
        <dbReference type="Proteomes" id="UP001311232"/>
    </source>
</evidence>
<evidence type="ECO:0000256" key="5">
    <source>
        <dbReference type="ARBA" id="ARBA00022448"/>
    </source>
</evidence>
<dbReference type="Gene3D" id="1.20.5.2210">
    <property type="match status" value="1"/>
</dbReference>
<evidence type="ECO:0000256" key="10">
    <source>
        <dbReference type="ARBA" id="ARBA00022990"/>
    </source>
</evidence>
<dbReference type="GO" id="GO:0031982">
    <property type="term" value="C:vesicle"/>
    <property type="evidence" value="ECO:0007669"/>
    <property type="project" value="TreeGrafter"/>
</dbReference>
<dbReference type="PANTHER" id="PTHR12287">
    <property type="entry name" value="EPIDERMAL GROWTH FACTOR RECEPTOR KINASE SUBSTRATE EPS8-RELATED PROTEIN"/>
    <property type="match status" value="1"/>
</dbReference>
<sequence>MPHTGGPQDYRQTQTEGHGEAETRCPAKYKSALHSSNMLSRLVFLSAGSLKSSGPIGAGLVQASRSLQTSSQSLAPVPSLPEKGGKVRHGLIPEELFQLLYPKTGVTGPYMLGTGLLVYLLSKEIYVINHETFAAASIGAVIIYGVKKFGPSVAAFADKLNEEKVAKAQEVKDLAMSSLAQAVEDEKKEQWRVEGRSMLFDAKRNNVAMLLETNYRERLHMVTHEVKRRLDYQIALQNLHRRMEQEHMINWVEKSVIGSITPQQEKESIAKCIADLKVLAKTTQAKATHLFTCELDGQDVRTEDDCVAKLKRLDGKGRLWPQEMILEIKGAYLLLCDIETKAELDSMPLMSIMETRAVLDSCAYDSLLTVTVQDPSNRVPQVFMFQCEETGAEIIKADLDKALQRGSNDMNPRRVTPDISRQNSGSFRQNGLRPMQQERNLPPPDYVAPQWNNQQPDFMPDSRPYSPQEEMSNYSDLQDSEMAFQRAEIDRSTEIFNHVLNDVEIFMERVVQAANTSTANEGKNKKKASKKKKSKQKAASMANLPHWDEYSSYLQKVKYGFNLLGQLNGFLTSPSADEYVHFLFSSLGDIVPLYSQELPQTVISPLLTLEAVKLLNETVGPDEKRLWGTLGDCWAIPRSAWPDDNVGPYIPVFYDGWQPPAPLHQPPELPRNRPLNRSQRFPPGGPGGEMRNGQNPSPRAVLRQADEPMSNGRMSSPHQHPSEPPLYMRVIYNFSARNNQELTVMQGEVVQVVQKLRPWWLVRNSHNEEGNVPPNILEPVERDGSMEGQRWDSHGPITLDFNSSPADVKAWLEYKGFLRLTISSLGVLTGRQLLGMSKEELRTVCPEEAGKVFFQLQSVKSSLALSSEPSQMYNGRY</sequence>
<dbReference type="InterPro" id="IPR011993">
    <property type="entry name" value="PH-like_dom_sf"/>
</dbReference>
<evidence type="ECO:0000256" key="14">
    <source>
        <dbReference type="ARBA" id="ARBA00031626"/>
    </source>
</evidence>
<keyword evidence="4 20" id="KW-0728">SH3 domain</keyword>
<dbReference type="Pfam" id="PF00018">
    <property type="entry name" value="SH3_1"/>
    <property type="match status" value="1"/>
</dbReference>
<dbReference type="InterPro" id="IPR008688">
    <property type="entry name" value="ATP_synth_Bsub_B/MI25"/>
</dbReference>
<gene>
    <name evidence="23" type="ORF">CRENBAI_020058</name>
</gene>
<evidence type="ECO:0000256" key="15">
    <source>
        <dbReference type="ARBA" id="ARBA00032032"/>
    </source>
</evidence>